<evidence type="ECO:0000256" key="1">
    <source>
        <dbReference type="SAM" id="SignalP"/>
    </source>
</evidence>
<reference evidence="3" key="2">
    <citation type="submission" date="2020-09" db="EMBL/GenBank/DDBJ databases">
        <authorList>
            <person name="Sun Q."/>
            <person name="Zhou Y."/>
        </authorList>
    </citation>
    <scope>NUCLEOTIDE SEQUENCE</scope>
    <source>
        <strain evidence="3">CGMCC 1.16548</strain>
    </source>
</reference>
<name>A0A8J3GRH3_9MICO</name>
<comment type="caution">
    <text evidence="3">The sequence shown here is derived from an EMBL/GenBank/DDBJ whole genome shotgun (WGS) entry which is preliminary data.</text>
</comment>
<evidence type="ECO:0000259" key="2">
    <source>
        <dbReference type="Pfam" id="PF13407"/>
    </source>
</evidence>
<gene>
    <name evidence="3" type="ORF">GCM10011600_20030</name>
</gene>
<dbReference type="SUPFAM" id="SSF53822">
    <property type="entry name" value="Periplasmic binding protein-like I"/>
    <property type="match status" value="1"/>
</dbReference>
<sequence length="386" mass="39783">MHRQPLLRRALVAAASATIALLALAACTTPEPTETDPGAGGTDSAALLAEVYAGTFQAPPTEPVELVEGLSLWHVSCGEASPTCSTPAAATLAAADAVGWDATLCDGKLNPEGWGTCVRQGIAAGVDVISLIGVDCAPIAGPLTEAAEAGIITIGVGAKDCDQTGGEALYSAVTTYLPDTSYDEWWLNVGATQAKWIVGQNDGAAQALQIIFPDPAFGPIMAAGFEEEMAKHEDSSIVATLEITNADFAGGTLVSKFSTALLQNPDINSIVVPIDGWFLAGLAQAIEASGRSDELAVIGVFGSIPTFGLIAEGTGQDATVTWPSEWDGYSVIDTTLRVLAEQEILPTGLGIQVVDAEHNLPAPGTPFSFEPAVDFRAAYLAAWGLE</sequence>
<organism evidence="3 4">
    <name type="scientific">Pseudolysinimonas yzui</name>
    <dbReference type="NCBI Taxonomy" id="2708254"/>
    <lineage>
        <taxon>Bacteria</taxon>
        <taxon>Bacillati</taxon>
        <taxon>Actinomycetota</taxon>
        <taxon>Actinomycetes</taxon>
        <taxon>Micrococcales</taxon>
        <taxon>Microbacteriaceae</taxon>
        <taxon>Pseudolysinimonas</taxon>
    </lineage>
</organism>
<feature type="domain" description="Periplasmic binding protein" evidence="2">
    <location>
        <begin position="94"/>
        <end position="341"/>
    </location>
</feature>
<dbReference type="Proteomes" id="UP000617531">
    <property type="component" value="Unassembled WGS sequence"/>
</dbReference>
<feature type="chain" id="PRO_5035168082" description="Periplasmic binding protein domain-containing protein" evidence="1">
    <location>
        <begin position="26"/>
        <end position="386"/>
    </location>
</feature>
<keyword evidence="1" id="KW-0732">Signal</keyword>
<dbReference type="InterPro" id="IPR028082">
    <property type="entry name" value="Peripla_BP_I"/>
</dbReference>
<dbReference type="Pfam" id="PF13407">
    <property type="entry name" value="Peripla_BP_4"/>
    <property type="match status" value="1"/>
</dbReference>
<reference evidence="3" key="1">
    <citation type="journal article" date="2014" name="Int. J. Syst. Evol. Microbiol.">
        <title>Complete genome sequence of Corynebacterium casei LMG S-19264T (=DSM 44701T), isolated from a smear-ripened cheese.</title>
        <authorList>
            <consortium name="US DOE Joint Genome Institute (JGI-PGF)"/>
            <person name="Walter F."/>
            <person name="Albersmeier A."/>
            <person name="Kalinowski J."/>
            <person name="Ruckert C."/>
        </authorList>
    </citation>
    <scope>NUCLEOTIDE SEQUENCE</scope>
    <source>
        <strain evidence="3">CGMCC 1.16548</strain>
    </source>
</reference>
<protein>
    <recommendedName>
        <fullName evidence="2">Periplasmic binding protein domain-containing protein</fullName>
    </recommendedName>
</protein>
<accession>A0A8J3GRH3</accession>
<dbReference type="InterPro" id="IPR025997">
    <property type="entry name" value="SBP_2_dom"/>
</dbReference>
<feature type="signal peptide" evidence="1">
    <location>
        <begin position="1"/>
        <end position="25"/>
    </location>
</feature>
<keyword evidence="4" id="KW-1185">Reference proteome</keyword>
<dbReference type="EMBL" id="BNAI01000003">
    <property type="protein sequence ID" value="GHF19066.1"/>
    <property type="molecule type" value="Genomic_DNA"/>
</dbReference>
<dbReference type="RefSeq" id="WP_191283339.1">
    <property type="nucleotide sequence ID" value="NZ_BNAI01000003.1"/>
</dbReference>
<dbReference type="AlphaFoldDB" id="A0A8J3GRH3"/>
<dbReference type="Gene3D" id="3.40.50.2300">
    <property type="match status" value="2"/>
</dbReference>
<evidence type="ECO:0000313" key="3">
    <source>
        <dbReference type="EMBL" id="GHF19066.1"/>
    </source>
</evidence>
<proteinExistence type="predicted"/>
<dbReference type="PROSITE" id="PS51257">
    <property type="entry name" value="PROKAR_LIPOPROTEIN"/>
    <property type="match status" value="1"/>
</dbReference>
<evidence type="ECO:0000313" key="4">
    <source>
        <dbReference type="Proteomes" id="UP000617531"/>
    </source>
</evidence>